<accession>A0A9W8Y355</accession>
<keyword evidence="4 7" id="KW-1133">Transmembrane helix</keyword>
<keyword evidence="9" id="KW-1185">Reference proteome</keyword>
<feature type="transmembrane region" description="Helical" evidence="7">
    <location>
        <begin position="20"/>
        <end position="39"/>
    </location>
</feature>
<evidence type="ECO:0000256" key="4">
    <source>
        <dbReference type="ARBA" id="ARBA00022989"/>
    </source>
</evidence>
<sequence length="251" mass="27817">MQMPNPLKSLLIVADFETLLALLPAAVSSSVLVHQLLSFQQHPGRPHVRFSVLTTGKFVDKSYRRHAKKLGVEIEQDRRQDLTEFPVERARLELTIPIFILLSAFVIIYGWIMPHHANQAGPVIVLLVLGYCMIAVYQVLSVLLVDLHPRQAATASAANNLLRCELGAAFAAFISPMIDGIGTGWSYTEMALITVIMIPGLFLTMIRGIRWRKSKAAKQEAKKSKVENSTSVNAKGWGIDSDVSRLPVSKF</sequence>
<evidence type="ECO:0000256" key="5">
    <source>
        <dbReference type="ARBA" id="ARBA00023136"/>
    </source>
</evidence>
<keyword evidence="3 7" id="KW-0812">Transmembrane</keyword>
<evidence type="ECO:0000256" key="1">
    <source>
        <dbReference type="ARBA" id="ARBA00004141"/>
    </source>
</evidence>
<comment type="caution">
    <text evidence="8">The sequence shown here is derived from an EMBL/GenBank/DDBJ whole genome shotgun (WGS) entry which is preliminary data.</text>
</comment>
<gene>
    <name evidence="8" type="ORF">N0V83_007331</name>
</gene>
<dbReference type="Gene3D" id="1.20.1250.20">
    <property type="entry name" value="MFS general substrate transporter like domains"/>
    <property type="match status" value="1"/>
</dbReference>
<dbReference type="SUPFAM" id="SSF103473">
    <property type="entry name" value="MFS general substrate transporter"/>
    <property type="match status" value="1"/>
</dbReference>
<dbReference type="GO" id="GO:0022857">
    <property type="term" value="F:transmembrane transporter activity"/>
    <property type="evidence" value="ECO:0007669"/>
    <property type="project" value="TreeGrafter"/>
</dbReference>
<feature type="transmembrane region" description="Helical" evidence="7">
    <location>
        <begin position="166"/>
        <end position="185"/>
    </location>
</feature>
<dbReference type="PANTHER" id="PTHR23502">
    <property type="entry name" value="MAJOR FACILITATOR SUPERFAMILY"/>
    <property type="match status" value="1"/>
</dbReference>
<proteinExistence type="predicted"/>
<feature type="region of interest" description="Disordered" evidence="6">
    <location>
        <begin position="218"/>
        <end position="240"/>
    </location>
</feature>
<name>A0A9W8Y355_9PLEO</name>
<feature type="transmembrane region" description="Helical" evidence="7">
    <location>
        <begin position="94"/>
        <end position="112"/>
    </location>
</feature>
<dbReference type="AlphaFoldDB" id="A0A9W8Y355"/>
<keyword evidence="2" id="KW-0813">Transport</keyword>
<protein>
    <submittedName>
        <fullName evidence="8">Uncharacterized protein</fullName>
    </submittedName>
</protein>
<comment type="subcellular location">
    <subcellularLocation>
        <location evidence="1">Membrane</location>
        <topology evidence="1">Multi-pass membrane protein</topology>
    </subcellularLocation>
</comment>
<evidence type="ECO:0000256" key="2">
    <source>
        <dbReference type="ARBA" id="ARBA00022448"/>
    </source>
</evidence>
<dbReference type="GO" id="GO:0005886">
    <property type="term" value="C:plasma membrane"/>
    <property type="evidence" value="ECO:0007669"/>
    <property type="project" value="TreeGrafter"/>
</dbReference>
<feature type="transmembrane region" description="Helical" evidence="7">
    <location>
        <begin position="191"/>
        <end position="209"/>
    </location>
</feature>
<reference evidence="8" key="1">
    <citation type="submission" date="2022-10" db="EMBL/GenBank/DDBJ databases">
        <title>Tapping the CABI collections for fungal endophytes: first genome assemblies for Collariella, Neodidymelliopsis, Ascochyta clinopodiicola, Didymella pomorum, Didymosphaeria variabile, Neocosmospora piperis and Neocucurbitaria cava.</title>
        <authorList>
            <person name="Hill R."/>
        </authorList>
    </citation>
    <scope>NUCLEOTIDE SEQUENCE</scope>
    <source>
        <strain evidence="8">IMI 356814</strain>
    </source>
</reference>
<evidence type="ECO:0000256" key="6">
    <source>
        <dbReference type="SAM" id="MobiDB-lite"/>
    </source>
</evidence>
<evidence type="ECO:0000256" key="7">
    <source>
        <dbReference type="SAM" id="Phobius"/>
    </source>
</evidence>
<dbReference type="PANTHER" id="PTHR23502:SF51">
    <property type="entry name" value="QUINIDINE RESISTANCE PROTEIN 1-RELATED"/>
    <property type="match status" value="1"/>
</dbReference>
<feature type="transmembrane region" description="Helical" evidence="7">
    <location>
        <begin position="124"/>
        <end position="145"/>
    </location>
</feature>
<dbReference type="Proteomes" id="UP001140560">
    <property type="component" value="Unassembled WGS sequence"/>
</dbReference>
<evidence type="ECO:0000256" key="3">
    <source>
        <dbReference type="ARBA" id="ARBA00022692"/>
    </source>
</evidence>
<keyword evidence="5 7" id="KW-0472">Membrane</keyword>
<dbReference type="OrthoDB" id="2441642at2759"/>
<dbReference type="InterPro" id="IPR036259">
    <property type="entry name" value="MFS_trans_sf"/>
</dbReference>
<dbReference type="EMBL" id="JAPEUY010000013">
    <property type="protein sequence ID" value="KAJ4366806.1"/>
    <property type="molecule type" value="Genomic_DNA"/>
</dbReference>
<evidence type="ECO:0000313" key="9">
    <source>
        <dbReference type="Proteomes" id="UP001140560"/>
    </source>
</evidence>
<evidence type="ECO:0000313" key="8">
    <source>
        <dbReference type="EMBL" id="KAJ4366806.1"/>
    </source>
</evidence>
<organism evidence="8 9">
    <name type="scientific">Neocucurbitaria cava</name>
    <dbReference type="NCBI Taxonomy" id="798079"/>
    <lineage>
        <taxon>Eukaryota</taxon>
        <taxon>Fungi</taxon>
        <taxon>Dikarya</taxon>
        <taxon>Ascomycota</taxon>
        <taxon>Pezizomycotina</taxon>
        <taxon>Dothideomycetes</taxon>
        <taxon>Pleosporomycetidae</taxon>
        <taxon>Pleosporales</taxon>
        <taxon>Pleosporineae</taxon>
        <taxon>Cucurbitariaceae</taxon>
        <taxon>Neocucurbitaria</taxon>
    </lineage>
</organism>